<dbReference type="EMBL" id="BAABDM010000002">
    <property type="protein sequence ID" value="GAA4093182.1"/>
    <property type="molecule type" value="Genomic_DNA"/>
</dbReference>
<reference evidence="4" key="1">
    <citation type="journal article" date="2019" name="Int. J. Syst. Evol. Microbiol.">
        <title>The Global Catalogue of Microorganisms (GCM) 10K type strain sequencing project: providing services to taxonomists for standard genome sequencing and annotation.</title>
        <authorList>
            <consortium name="The Broad Institute Genomics Platform"/>
            <consortium name="The Broad Institute Genome Sequencing Center for Infectious Disease"/>
            <person name="Wu L."/>
            <person name="Ma J."/>
        </authorList>
    </citation>
    <scope>NUCLEOTIDE SEQUENCE [LARGE SCALE GENOMIC DNA]</scope>
    <source>
        <strain evidence="4">JCM 17304</strain>
    </source>
</reference>
<accession>A0ABP7WNR0</accession>
<keyword evidence="1" id="KW-0812">Transmembrane</keyword>
<protein>
    <recommendedName>
        <fullName evidence="2">Thioredoxin domain-containing protein</fullName>
    </recommendedName>
</protein>
<feature type="transmembrane region" description="Helical" evidence="1">
    <location>
        <begin position="7"/>
        <end position="28"/>
    </location>
</feature>
<dbReference type="Pfam" id="PF00578">
    <property type="entry name" value="AhpC-TSA"/>
    <property type="match status" value="1"/>
</dbReference>
<keyword evidence="4" id="KW-1185">Reference proteome</keyword>
<organism evidence="3 4">
    <name type="scientific">Zhongshania borealis</name>
    <dbReference type="NCBI Taxonomy" id="889488"/>
    <lineage>
        <taxon>Bacteria</taxon>
        <taxon>Pseudomonadati</taxon>
        <taxon>Pseudomonadota</taxon>
        <taxon>Gammaproteobacteria</taxon>
        <taxon>Cellvibrionales</taxon>
        <taxon>Spongiibacteraceae</taxon>
        <taxon>Zhongshania</taxon>
    </lineage>
</organism>
<keyword evidence="1" id="KW-0472">Membrane</keyword>
<feature type="transmembrane region" description="Helical" evidence="1">
    <location>
        <begin position="67"/>
        <end position="83"/>
    </location>
</feature>
<evidence type="ECO:0000313" key="3">
    <source>
        <dbReference type="EMBL" id="GAA4093182.1"/>
    </source>
</evidence>
<feature type="transmembrane region" description="Helical" evidence="1">
    <location>
        <begin position="89"/>
        <end position="107"/>
    </location>
</feature>
<dbReference type="Gene3D" id="3.40.30.10">
    <property type="entry name" value="Glutaredoxin"/>
    <property type="match status" value="1"/>
</dbReference>
<comment type="caution">
    <text evidence="3">The sequence shown here is derived from an EMBL/GenBank/DDBJ whole genome shotgun (WGS) entry which is preliminary data.</text>
</comment>
<gene>
    <name evidence="3" type="ORF">GCM10022414_16110</name>
</gene>
<evidence type="ECO:0000313" key="4">
    <source>
        <dbReference type="Proteomes" id="UP001500392"/>
    </source>
</evidence>
<name>A0ABP7WNR0_9GAMM</name>
<feature type="transmembrane region" description="Helical" evidence="1">
    <location>
        <begin position="34"/>
        <end position="55"/>
    </location>
</feature>
<evidence type="ECO:0000259" key="2">
    <source>
        <dbReference type="PROSITE" id="PS51352"/>
    </source>
</evidence>
<proteinExistence type="predicted"/>
<dbReference type="InterPro" id="IPR000866">
    <property type="entry name" value="AhpC/TSA"/>
</dbReference>
<dbReference type="Proteomes" id="UP001500392">
    <property type="component" value="Unassembled WGS sequence"/>
</dbReference>
<dbReference type="InterPro" id="IPR036249">
    <property type="entry name" value="Thioredoxin-like_sf"/>
</dbReference>
<keyword evidence="1" id="KW-1133">Transmembrane helix</keyword>
<evidence type="ECO:0000256" key="1">
    <source>
        <dbReference type="SAM" id="Phobius"/>
    </source>
</evidence>
<dbReference type="InterPro" id="IPR013766">
    <property type="entry name" value="Thioredoxin_domain"/>
</dbReference>
<feature type="domain" description="Thioredoxin" evidence="2">
    <location>
        <begin position="119"/>
        <end position="279"/>
    </location>
</feature>
<dbReference type="SUPFAM" id="SSF52833">
    <property type="entry name" value="Thioredoxin-like"/>
    <property type="match status" value="1"/>
</dbReference>
<sequence>MDRLKSVFISAWMSILMVGAARSGWLLYKDPSLTAWYWVLLGMLAPLLFFAWVFGANVARTQTATKVIFGITILALIATVLSTGASPEALAWVLVVGVIGTALYEWWYSSFGGRSTDILRVGQTLPALEFTNADGAAIKTESLNKPMLMIFYRGNWCPLCMAQIKEIAGQYRELAEKGVEIMLISPQSQSHTVSLAQRFEAPMSFLVDQDNAMAKRLGIAAENGLPSGLQVLGYDSDTVMPTVIMTNAAGKILFADLTDNYRVRPEPEVFLQVFAQAGI</sequence>
<dbReference type="PROSITE" id="PS51352">
    <property type="entry name" value="THIOREDOXIN_2"/>
    <property type="match status" value="1"/>
</dbReference>
<dbReference type="RefSeq" id="WP_344934433.1">
    <property type="nucleotide sequence ID" value="NZ_BAABDM010000002.1"/>
</dbReference>